<dbReference type="EMBL" id="BLIY01000001">
    <property type="protein sequence ID" value="GFE52650.1"/>
    <property type="molecule type" value="Genomic_DNA"/>
</dbReference>
<dbReference type="InterPro" id="IPR014810">
    <property type="entry name" value="Fcf2_C"/>
</dbReference>
<sequence>MDGEDISILQYAGAFSATLRKQLPTQDAVSLDEDLDISVDLEDELESTNALEIEAPKTSGKTKGQLKKELMKEWDPLTEREPTVQHEREWRAIQLRGYMDPKKFYKGNKSGKLEPLPKRYQVGVMTSSSGVRAGPGEESQASGAVNSRKRRKGVSILSETLGSDLSWTRKKYREIQQEKTSGSKGWYNRQRNKLKTKKL</sequence>
<keyword evidence="4" id="KW-1185">Reference proteome</keyword>
<feature type="region of interest" description="Disordered" evidence="1">
    <location>
        <begin position="50"/>
        <end position="85"/>
    </location>
</feature>
<feature type="domain" description="Fcf2 pre-rRNA processing C-terminal" evidence="2">
    <location>
        <begin position="67"/>
        <end position="162"/>
    </location>
</feature>
<dbReference type="Proteomes" id="UP001057455">
    <property type="component" value="Unassembled WGS sequence"/>
</dbReference>
<evidence type="ECO:0000256" key="1">
    <source>
        <dbReference type="SAM" id="MobiDB-lite"/>
    </source>
</evidence>
<dbReference type="OrthoDB" id="427886at2759"/>
<accession>A0A9W5WTA5</accession>
<comment type="caution">
    <text evidence="3">The sequence shown here is derived from an EMBL/GenBank/DDBJ whole genome shotgun (WGS) entry which is preliminary data.</text>
</comment>
<proteinExistence type="predicted"/>
<feature type="compositionally biased region" description="Basic residues" evidence="1">
    <location>
        <begin position="190"/>
        <end position="199"/>
    </location>
</feature>
<reference evidence="3" key="1">
    <citation type="submission" date="2019-12" db="EMBL/GenBank/DDBJ databases">
        <title>Genome sequence of Babesia ovis.</title>
        <authorList>
            <person name="Yamagishi J."/>
            <person name="Sevinc F."/>
            <person name="Xuan X."/>
        </authorList>
    </citation>
    <scope>NUCLEOTIDE SEQUENCE</scope>
    <source>
        <strain evidence="3">Selcuk</strain>
    </source>
</reference>
<protein>
    <recommendedName>
        <fullName evidence="2">Fcf2 pre-rRNA processing C-terminal domain-containing protein</fullName>
    </recommendedName>
</protein>
<feature type="compositionally biased region" description="Basic and acidic residues" evidence="1">
    <location>
        <begin position="66"/>
        <end position="85"/>
    </location>
</feature>
<feature type="region of interest" description="Disordered" evidence="1">
    <location>
        <begin position="127"/>
        <end position="155"/>
    </location>
</feature>
<dbReference type="AlphaFoldDB" id="A0A9W5WTA5"/>
<evidence type="ECO:0000259" key="2">
    <source>
        <dbReference type="Pfam" id="PF08698"/>
    </source>
</evidence>
<feature type="region of interest" description="Disordered" evidence="1">
    <location>
        <begin position="174"/>
        <end position="199"/>
    </location>
</feature>
<dbReference type="Pfam" id="PF08698">
    <property type="entry name" value="Fcf2"/>
    <property type="match status" value="1"/>
</dbReference>
<gene>
    <name evidence="3" type="ORF">BaOVIS_000540</name>
</gene>
<evidence type="ECO:0000313" key="3">
    <source>
        <dbReference type="EMBL" id="GFE52650.1"/>
    </source>
</evidence>
<name>A0A9W5WTA5_BABOV</name>
<evidence type="ECO:0000313" key="4">
    <source>
        <dbReference type="Proteomes" id="UP001057455"/>
    </source>
</evidence>
<organism evidence="3 4">
    <name type="scientific">Babesia ovis</name>
    <dbReference type="NCBI Taxonomy" id="5869"/>
    <lineage>
        <taxon>Eukaryota</taxon>
        <taxon>Sar</taxon>
        <taxon>Alveolata</taxon>
        <taxon>Apicomplexa</taxon>
        <taxon>Aconoidasida</taxon>
        <taxon>Piroplasmida</taxon>
        <taxon>Babesiidae</taxon>
        <taxon>Babesia</taxon>
    </lineage>
</organism>